<keyword evidence="6 9" id="KW-0408">Iron</keyword>
<dbReference type="EC" id="2.8.1.8" evidence="9"/>
<gene>
    <name evidence="9 11" type="primary">lipA</name>
    <name evidence="11" type="ORF">HX850_02735</name>
</gene>
<dbReference type="Pfam" id="PF16881">
    <property type="entry name" value="LIAS_N"/>
    <property type="match status" value="1"/>
</dbReference>
<comment type="subcellular location">
    <subcellularLocation>
        <location evidence="9">Cytoplasm</location>
    </subcellularLocation>
</comment>
<proteinExistence type="inferred from homology"/>
<dbReference type="CDD" id="cd01335">
    <property type="entry name" value="Radical_SAM"/>
    <property type="match status" value="1"/>
</dbReference>
<evidence type="ECO:0000256" key="8">
    <source>
        <dbReference type="ARBA" id="ARBA00047326"/>
    </source>
</evidence>
<organism evidence="11 12">
    <name type="scientific">Marine Group I thaumarchaeote</name>
    <dbReference type="NCBI Taxonomy" id="2511932"/>
    <lineage>
        <taxon>Archaea</taxon>
        <taxon>Nitrososphaerota</taxon>
        <taxon>Marine Group I</taxon>
    </lineage>
</organism>
<comment type="caution">
    <text evidence="11">The sequence shown here is derived from an EMBL/GenBank/DDBJ whole genome shotgun (WGS) entry which is preliminary data.</text>
</comment>
<dbReference type="SFLD" id="SFLDF00271">
    <property type="entry name" value="lipoyl_synthase"/>
    <property type="match status" value="1"/>
</dbReference>
<reference evidence="11 12" key="1">
    <citation type="journal article" date="2019" name="Environ. Microbiol.">
        <title>Genomics insights into ecotype formation of ammonia-oxidizing archaea in the deep ocean.</title>
        <authorList>
            <person name="Wang Y."/>
            <person name="Huang J.M."/>
            <person name="Cui G.J."/>
            <person name="Nunoura T."/>
            <person name="Takaki Y."/>
            <person name="Li W.L."/>
            <person name="Li J."/>
            <person name="Gao Z.M."/>
            <person name="Takai K."/>
            <person name="Zhang A.Q."/>
            <person name="Stepanauskas R."/>
        </authorList>
    </citation>
    <scope>NUCLEOTIDE SEQUENCE [LARGE SCALE GENOMIC DNA]</scope>
    <source>
        <strain evidence="11 12">C4</strain>
    </source>
</reference>
<dbReference type="HAMAP" id="MF_00206">
    <property type="entry name" value="Lipoyl_synth"/>
    <property type="match status" value="1"/>
</dbReference>
<dbReference type="Pfam" id="PF04055">
    <property type="entry name" value="Radical_SAM"/>
    <property type="match status" value="1"/>
</dbReference>
<dbReference type="PANTHER" id="PTHR10949">
    <property type="entry name" value="LIPOYL SYNTHASE"/>
    <property type="match status" value="1"/>
</dbReference>
<feature type="binding site" evidence="9">
    <location>
        <position position="65"/>
    </location>
    <ligand>
        <name>[4Fe-4S] cluster</name>
        <dbReference type="ChEBI" id="CHEBI:49883"/>
        <label>2</label>
        <note>4Fe-4S-S-AdoMet</note>
    </ligand>
</feature>
<dbReference type="InterPro" id="IPR007197">
    <property type="entry name" value="rSAM"/>
</dbReference>
<accession>A0A7K4MLG7</accession>
<comment type="pathway">
    <text evidence="9">Protein modification; protein lipoylation via endogenous pathway; protein N(6)-(lipoyl)lysine from octanoyl-[acyl-carrier-protein]: step 2/2.</text>
</comment>
<dbReference type="FunFam" id="3.20.20.70:FF:000040">
    <property type="entry name" value="Lipoyl synthase"/>
    <property type="match status" value="1"/>
</dbReference>
<keyword evidence="3 9" id="KW-0808">Transferase</keyword>
<evidence type="ECO:0000256" key="4">
    <source>
        <dbReference type="ARBA" id="ARBA00022691"/>
    </source>
</evidence>
<feature type="binding site" evidence="9">
    <location>
        <position position="61"/>
    </location>
    <ligand>
        <name>[4Fe-4S] cluster</name>
        <dbReference type="ChEBI" id="CHEBI:49883"/>
        <label>2</label>
        <note>4Fe-4S-S-AdoMet</note>
    </ligand>
</feature>
<dbReference type="GO" id="GO:0051539">
    <property type="term" value="F:4 iron, 4 sulfur cluster binding"/>
    <property type="evidence" value="ECO:0007669"/>
    <property type="project" value="UniProtKB-UniRule"/>
</dbReference>
<dbReference type="InterPro" id="IPR003698">
    <property type="entry name" value="Lipoyl_synth"/>
</dbReference>
<dbReference type="GO" id="GO:0009249">
    <property type="term" value="P:protein lipoylation"/>
    <property type="evidence" value="ECO:0007669"/>
    <property type="project" value="UniProtKB-UniRule"/>
</dbReference>
<keyword evidence="1 9" id="KW-0004">4Fe-4S</keyword>
<evidence type="ECO:0000256" key="9">
    <source>
        <dbReference type="HAMAP-Rule" id="MF_00206"/>
    </source>
</evidence>
<dbReference type="NCBIfam" id="TIGR00510">
    <property type="entry name" value="lipA"/>
    <property type="match status" value="1"/>
</dbReference>
<evidence type="ECO:0000313" key="12">
    <source>
        <dbReference type="Proteomes" id="UP000568446"/>
    </source>
</evidence>
<dbReference type="InterPro" id="IPR013785">
    <property type="entry name" value="Aldolase_TIM"/>
</dbReference>
<evidence type="ECO:0000256" key="3">
    <source>
        <dbReference type="ARBA" id="ARBA00022679"/>
    </source>
</evidence>
<dbReference type="PANTHER" id="PTHR10949:SF0">
    <property type="entry name" value="LIPOYL SYNTHASE, MITOCHONDRIAL"/>
    <property type="match status" value="1"/>
</dbReference>
<sequence>MSLIRPSWLKMKIPSGENYVKVRKTLQKYNLHTVCEEASCPNVSECWGVGTATIMIMGDVCSRGCKFCNVETGKPFELDSEEPQHVAEAIKEWSLRYVVITSVCRDDLPDEGSEHFARTIQCIKSECPNTVVESLIPDFSGNEKFIETIVKAKPNVIGHNVETVKRLSSSIRDLRANYKQSLKVLKYVKELDSNIFTKSSLMLGLGESEEEILQTAQELRDVDVDIITLGQYLQPTLSHLSVKEFVTPEKFYQLKLDLKKFGFLHVESGPFVRSSFRASDVIDLIIKNTDNE</sequence>
<dbReference type="GO" id="GO:0046872">
    <property type="term" value="F:metal ion binding"/>
    <property type="evidence" value="ECO:0007669"/>
    <property type="project" value="UniProtKB-KW"/>
</dbReference>
<dbReference type="InterPro" id="IPR058240">
    <property type="entry name" value="rSAM_sf"/>
</dbReference>
<dbReference type="GO" id="GO:0016992">
    <property type="term" value="F:lipoate synthase activity"/>
    <property type="evidence" value="ECO:0007669"/>
    <property type="project" value="UniProtKB-UniRule"/>
</dbReference>
<dbReference type="Proteomes" id="UP000568446">
    <property type="component" value="Unassembled WGS sequence"/>
</dbReference>
<evidence type="ECO:0000256" key="5">
    <source>
        <dbReference type="ARBA" id="ARBA00022723"/>
    </source>
</evidence>
<dbReference type="PROSITE" id="PS51918">
    <property type="entry name" value="RADICAL_SAM"/>
    <property type="match status" value="1"/>
</dbReference>
<dbReference type="SUPFAM" id="SSF102114">
    <property type="entry name" value="Radical SAM enzymes"/>
    <property type="match status" value="1"/>
</dbReference>
<name>A0A7K4MLG7_9ARCH</name>
<comment type="catalytic activity">
    <reaction evidence="8 9">
        <text>[[Fe-S] cluster scaffold protein carrying a second [4Fe-4S](2+) cluster] + N(6)-octanoyl-L-lysyl-[protein] + 2 oxidized [2Fe-2S]-[ferredoxin] + 2 S-adenosyl-L-methionine + 4 H(+) = [[Fe-S] cluster scaffold protein] + N(6)-[(R)-dihydrolipoyl]-L-lysyl-[protein] + 4 Fe(3+) + 2 hydrogen sulfide + 2 5'-deoxyadenosine + 2 L-methionine + 2 reduced [2Fe-2S]-[ferredoxin]</text>
        <dbReference type="Rhea" id="RHEA:16585"/>
        <dbReference type="Rhea" id="RHEA-COMP:9928"/>
        <dbReference type="Rhea" id="RHEA-COMP:10000"/>
        <dbReference type="Rhea" id="RHEA-COMP:10001"/>
        <dbReference type="Rhea" id="RHEA-COMP:10475"/>
        <dbReference type="Rhea" id="RHEA-COMP:14568"/>
        <dbReference type="Rhea" id="RHEA-COMP:14569"/>
        <dbReference type="ChEBI" id="CHEBI:15378"/>
        <dbReference type="ChEBI" id="CHEBI:17319"/>
        <dbReference type="ChEBI" id="CHEBI:29034"/>
        <dbReference type="ChEBI" id="CHEBI:29919"/>
        <dbReference type="ChEBI" id="CHEBI:33722"/>
        <dbReference type="ChEBI" id="CHEBI:33737"/>
        <dbReference type="ChEBI" id="CHEBI:33738"/>
        <dbReference type="ChEBI" id="CHEBI:57844"/>
        <dbReference type="ChEBI" id="CHEBI:59789"/>
        <dbReference type="ChEBI" id="CHEBI:78809"/>
        <dbReference type="ChEBI" id="CHEBI:83100"/>
        <dbReference type="EC" id="2.8.1.8"/>
    </reaction>
</comment>
<keyword evidence="5 9" id="KW-0479">Metal-binding</keyword>
<evidence type="ECO:0000256" key="2">
    <source>
        <dbReference type="ARBA" id="ARBA00022490"/>
    </source>
</evidence>
<keyword evidence="2 9" id="KW-0963">Cytoplasm</keyword>
<comment type="cofactor">
    <cofactor evidence="9">
        <name>[4Fe-4S] cluster</name>
        <dbReference type="ChEBI" id="CHEBI:49883"/>
    </cofactor>
    <text evidence="9">Binds 2 [4Fe-4S] clusters per subunit. One cluster is coordinated with 3 cysteines and an exchangeable S-adenosyl-L-methionine.</text>
</comment>
<comment type="function">
    <text evidence="9">Catalyzes the radical-mediated insertion of two sulfur atoms into the C-6 and C-8 positions of the octanoyl moiety bound to the lipoyl domains of lipoate-dependent enzymes, thereby converting the octanoylated domains into lipoylated derivatives.</text>
</comment>
<evidence type="ECO:0000256" key="7">
    <source>
        <dbReference type="ARBA" id="ARBA00023014"/>
    </source>
</evidence>
<keyword evidence="4 9" id="KW-0949">S-adenosyl-L-methionine</keyword>
<protein>
    <recommendedName>
        <fullName evidence="9">Lipoyl synthase</fullName>
        <ecNumber evidence="9">2.8.1.8</ecNumber>
    </recommendedName>
    <alternativeName>
        <fullName evidence="9">Lip-syn</fullName>
        <shortName evidence="9">LS</shortName>
    </alternativeName>
    <alternativeName>
        <fullName evidence="9">Lipoate synthase</fullName>
    </alternativeName>
    <alternativeName>
        <fullName evidence="9">Lipoic acid synthase</fullName>
    </alternativeName>
    <alternativeName>
        <fullName evidence="9">Sulfur insertion protein LipA</fullName>
    </alternativeName>
</protein>
<feature type="binding site" evidence="9">
    <location>
        <position position="46"/>
    </location>
    <ligand>
        <name>[4Fe-4S] cluster</name>
        <dbReference type="ChEBI" id="CHEBI:49883"/>
        <label>1</label>
    </ligand>
</feature>
<dbReference type="InterPro" id="IPR031691">
    <property type="entry name" value="LIAS_N"/>
</dbReference>
<evidence type="ECO:0000256" key="6">
    <source>
        <dbReference type="ARBA" id="ARBA00023004"/>
    </source>
</evidence>
<evidence type="ECO:0000313" key="11">
    <source>
        <dbReference type="EMBL" id="NWJ29815.1"/>
    </source>
</evidence>
<feature type="binding site" evidence="9">
    <location>
        <position position="35"/>
    </location>
    <ligand>
        <name>[4Fe-4S] cluster</name>
        <dbReference type="ChEBI" id="CHEBI:49883"/>
        <label>1</label>
    </ligand>
</feature>
<evidence type="ECO:0000256" key="1">
    <source>
        <dbReference type="ARBA" id="ARBA00022485"/>
    </source>
</evidence>
<dbReference type="SFLD" id="SFLDG01058">
    <property type="entry name" value="lipoyl_synthase_like"/>
    <property type="match status" value="1"/>
</dbReference>
<comment type="similarity">
    <text evidence="9">Belongs to the radical SAM superfamily. Lipoyl synthase family.</text>
</comment>
<feature type="domain" description="Radical SAM core" evidence="10">
    <location>
        <begin position="46"/>
        <end position="264"/>
    </location>
</feature>
<feature type="binding site" evidence="9">
    <location>
        <position position="40"/>
    </location>
    <ligand>
        <name>[4Fe-4S] cluster</name>
        <dbReference type="ChEBI" id="CHEBI:49883"/>
        <label>1</label>
    </ligand>
</feature>
<evidence type="ECO:0000259" key="10">
    <source>
        <dbReference type="PROSITE" id="PS51918"/>
    </source>
</evidence>
<dbReference type="SFLD" id="SFLDS00029">
    <property type="entry name" value="Radical_SAM"/>
    <property type="match status" value="1"/>
</dbReference>
<dbReference type="PIRSF" id="PIRSF005963">
    <property type="entry name" value="Lipoyl_synth"/>
    <property type="match status" value="1"/>
</dbReference>
<dbReference type="SMART" id="SM00729">
    <property type="entry name" value="Elp3"/>
    <property type="match status" value="1"/>
</dbReference>
<feature type="binding site" evidence="9">
    <location>
        <position position="68"/>
    </location>
    <ligand>
        <name>[4Fe-4S] cluster</name>
        <dbReference type="ChEBI" id="CHEBI:49883"/>
        <label>2</label>
        <note>4Fe-4S-S-AdoMet</note>
    </ligand>
</feature>
<dbReference type="UniPathway" id="UPA00538">
    <property type="reaction ID" value="UER00593"/>
</dbReference>
<dbReference type="InterPro" id="IPR006638">
    <property type="entry name" value="Elp3/MiaA/NifB-like_rSAM"/>
</dbReference>
<feature type="binding site" evidence="9">
    <location>
        <position position="275"/>
    </location>
    <ligand>
        <name>[4Fe-4S] cluster</name>
        <dbReference type="ChEBI" id="CHEBI:49883"/>
        <label>1</label>
    </ligand>
</feature>
<keyword evidence="7 9" id="KW-0411">Iron-sulfur</keyword>
<dbReference type="NCBIfam" id="NF009544">
    <property type="entry name" value="PRK12928.1"/>
    <property type="match status" value="1"/>
</dbReference>
<dbReference type="AlphaFoldDB" id="A0A7K4MLG7"/>
<dbReference type="GO" id="GO:0005737">
    <property type="term" value="C:cytoplasm"/>
    <property type="evidence" value="ECO:0007669"/>
    <property type="project" value="UniProtKB-SubCell"/>
</dbReference>
<dbReference type="NCBIfam" id="NF004019">
    <property type="entry name" value="PRK05481.1"/>
    <property type="match status" value="1"/>
</dbReference>
<dbReference type="EMBL" id="JACATK010000009">
    <property type="protein sequence ID" value="NWJ29815.1"/>
    <property type="molecule type" value="Genomic_DNA"/>
</dbReference>
<dbReference type="Gene3D" id="3.20.20.70">
    <property type="entry name" value="Aldolase class I"/>
    <property type="match status" value="1"/>
</dbReference>